<name>A0A085LRL8_9BILA</name>
<keyword evidence="3" id="KW-1185">Reference proteome</keyword>
<keyword evidence="1" id="KW-0732">Signal</keyword>
<sequence length="113" mass="12007">MPAMVRCLFHRLLFALAKEGGNPSELGLKAAKRSHLVQQKGKGECNNQRANDSSSSTSVAAVRVACLHATAEVMIVKYEVSAVAHSNNFGVGGQRAAVHCARTNYNRVVAVDG</sequence>
<dbReference type="AlphaFoldDB" id="A0A085LRL8"/>
<protein>
    <recommendedName>
        <fullName evidence="4">Secreted protein</fullName>
    </recommendedName>
</protein>
<evidence type="ECO:0000313" key="3">
    <source>
        <dbReference type="Proteomes" id="UP000030764"/>
    </source>
</evidence>
<dbReference type="EMBL" id="KL363320">
    <property type="protein sequence ID" value="KFD47614.1"/>
    <property type="molecule type" value="Genomic_DNA"/>
</dbReference>
<feature type="chain" id="PRO_5001794790" description="Secreted protein" evidence="1">
    <location>
        <begin position="18"/>
        <end position="113"/>
    </location>
</feature>
<accession>A0A085LRL8</accession>
<evidence type="ECO:0008006" key="4">
    <source>
        <dbReference type="Google" id="ProtNLM"/>
    </source>
</evidence>
<evidence type="ECO:0000256" key="1">
    <source>
        <dbReference type="SAM" id="SignalP"/>
    </source>
</evidence>
<evidence type="ECO:0000313" key="2">
    <source>
        <dbReference type="EMBL" id="KFD47614.1"/>
    </source>
</evidence>
<proteinExistence type="predicted"/>
<dbReference type="Proteomes" id="UP000030764">
    <property type="component" value="Unassembled WGS sequence"/>
</dbReference>
<reference evidence="2 3" key="1">
    <citation type="journal article" date="2014" name="Nat. Genet.">
        <title>Genome and transcriptome of the porcine whipworm Trichuris suis.</title>
        <authorList>
            <person name="Jex A.R."/>
            <person name="Nejsum P."/>
            <person name="Schwarz E.M."/>
            <person name="Hu L."/>
            <person name="Young N.D."/>
            <person name="Hall R.S."/>
            <person name="Korhonen P.K."/>
            <person name="Liao S."/>
            <person name="Thamsborg S."/>
            <person name="Xia J."/>
            <person name="Xu P."/>
            <person name="Wang S."/>
            <person name="Scheerlinck J.P."/>
            <person name="Hofmann A."/>
            <person name="Sternberg P.W."/>
            <person name="Wang J."/>
            <person name="Gasser R.B."/>
        </authorList>
    </citation>
    <scope>NUCLEOTIDE SEQUENCE [LARGE SCALE GENOMIC DNA]</scope>
    <source>
        <strain evidence="2">DCEP-RM93M</strain>
    </source>
</reference>
<feature type="signal peptide" evidence="1">
    <location>
        <begin position="1"/>
        <end position="17"/>
    </location>
</feature>
<gene>
    <name evidence="2" type="ORF">M513_11533</name>
</gene>
<organism evidence="2 3">
    <name type="scientific">Trichuris suis</name>
    <name type="common">pig whipworm</name>
    <dbReference type="NCBI Taxonomy" id="68888"/>
    <lineage>
        <taxon>Eukaryota</taxon>
        <taxon>Metazoa</taxon>
        <taxon>Ecdysozoa</taxon>
        <taxon>Nematoda</taxon>
        <taxon>Enoplea</taxon>
        <taxon>Dorylaimia</taxon>
        <taxon>Trichinellida</taxon>
        <taxon>Trichuridae</taxon>
        <taxon>Trichuris</taxon>
    </lineage>
</organism>